<dbReference type="EMBL" id="JAGIOI010000001">
    <property type="protein sequence ID" value="MBP2414726.1"/>
    <property type="molecule type" value="Genomic_DNA"/>
</dbReference>
<dbReference type="RefSeq" id="WP_209682992.1">
    <property type="nucleotide sequence ID" value="NZ_JAGIOI010000001.1"/>
</dbReference>
<accession>A0ABS4Z163</accession>
<organism evidence="2 3">
    <name type="scientific">Arthrobacter stackebrandtii</name>
    <dbReference type="NCBI Taxonomy" id="272161"/>
    <lineage>
        <taxon>Bacteria</taxon>
        <taxon>Bacillati</taxon>
        <taxon>Actinomycetota</taxon>
        <taxon>Actinomycetes</taxon>
        <taxon>Micrococcales</taxon>
        <taxon>Micrococcaceae</taxon>
        <taxon>Arthrobacter</taxon>
    </lineage>
</organism>
<reference evidence="2 3" key="1">
    <citation type="submission" date="2021-03" db="EMBL/GenBank/DDBJ databases">
        <title>Sequencing the genomes of 1000 actinobacteria strains.</title>
        <authorList>
            <person name="Klenk H.-P."/>
        </authorList>
    </citation>
    <scope>NUCLEOTIDE SEQUENCE [LARGE SCALE GENOMIC DNA]</scope>
    <source>
        <strain evidence="2 3">DSM 16005</strain>
    </source>
</reference>
<feature type="region of interest" description="Disordered" evidence="1">
    <location>
        <begin position="301"/>
        <end position="322"/>
    </location>
</feature>
<evidence type="ECO:0000313" key="3">
    <source>
        <dbReference type="Proteomes" id="UP000711614"/>
    </source>
</evidence>
<gene>
    <name evidence="2" type="ORF">JOF48_003525</name>
</gene>
<protein>
    <submittedName>
        <fullName evidence="2">Uncharacterized protein</fullName>
    </submittedName>
</protein>
<keyword evidence="3" id="KW-1185">Reference proteome</keyword>
<evidence type="ECO:0000313" key="2">
    <source>
        <dbReference type="EMBL" id="MBP2414726.1"/>
    </source>
</evidence>
<sequence>MNNYTMWKRLEPHTQTQDLDPGLSAGMADPLWMLLRQWQLGELSGDDGGSPVAVDIASSWTRFTHYLPGGTVPGDGADPAAQPRVALVGESSKPLEAVVEAEPVLRPGAAGGQETPWVAAVQAGRSLRRHLERHQAAAVADTLADLFPNVLFQPPEPSTDIVEGAVEARYRALLAGKVLDGAKVLSLLDGAGALPAQALGGTDPAAVQAAVDDWKREMVEDWGVAGTAVPAWSNPALEYSFTIAAPPLPVDSFAAAVNPAQAAEQVLMQAPEYNGTGMTWSSLDIAGPAAETLAAQYQREQGIDAPPPDPHDGDGFSEGSTGRHVRTVLPAPLVFEGMPSNRFWEFEDSQLSLGRGTAGPTDLVRMAAVDFATVFSPDWFLAPVELPVGGVARIDWVIVRDNFGVATLVGTSAWQASDNVGRMFQPSATLGRGLEDVPLLAVLPSALAPIESPPLEQIALQRDEGANMGWCIERRIMGPAGRAIDRPWLNSEFGLPKPDTADPHELVWRLSTPVAQTWTPLVAVRQDGTTLPILRKARILATETGARRGAQGAIMAGVRDVNDEEVTRSGIDVRITDQLARGYDGRSYVWRGRSKRPWLGEVSSGLRYDAATP</sequence>
<dbReference type="Proteomes" id="UP000711614">
    <property type="component" value="Unassembled WGS sequence"/>
</dbReference>
<comment type="caution">
    <text evidence="2">The sequence shown here is derived from an EMBL/GenBank/DDBJ whole genome shotgun (WGS) entry which is preliminary data.</text>
</comment>
<name>A0ABS4Z163_9MICC</name>
<evidence type="ECO:0000256" key="1">
    <source>
        <dbReference type="SAM" id="MobiDB-lite"/>
    </source>
</evidence>
<proteinExistence type="predicted"/>